<dbReference type="RefSeq" id="WP_220102547.1">
    <property type="nucleotide sequence ID" value="NZ_JAHZSS010000002.1"/>
</dbReference>
<dbReference type="EMBL" id="JAHZSS010000002">
    <property type="protein sequence ID" value="MBW8189865.1"/>
    <property type="molecule type" value="Genomic_DNA"/>
</dbReference>
<keyword evidence="1" id="KW-0472">Membrane</keyword>
<comment type="caution">
    <text evidence="2">The sequence shown here is derived from an EMBL/GenBank/DDBJ whole genome shotgun (WGS) entry which is preliminary data.</text>
</comment>
<feature type="transmembrane region" description="Helical" evidence="1">
    <location>
        <begin position="43"/>
        <end position="67"/>
    </location>
</feature>
<protein>
    <recommendedName>
        <fullName evidence="4">DUF4282 domain-containing protein</fullName>
    </recommendedName>
</protein>
<sequence length="81" mass="9171">MTIAHWKRLMAVLMWCGLAFILVGISLIIFTDLRTEGVHGVRIIALIIGAGLLLLIPSKLFITLLLMMHNDQHKHRNSVDR</sequence>
<keyword evidence="1" id="KW-1133">Transmembrane helix</keyword>
<evidence type="ECO:0000256" key="1">
    <source>
        <dbReference type="SAM" id="Phobius"/>
    </source>
</evidence>
<keyword evidence="1" id="KW-0812">Transmembrane</keyword>
<keyword evidence="3" id="KW-1185">Reference proteome</keyword>
<proteinExistence type="predicted"/>
<accession>A0ABS7EC15</accession>
<evidence type="ECO:0000313" key="2">
    <source>
        <dbReference type="EMBL" id="MBW8189865.1"/>
    </source>
</evidence>
<feature type="transmembrane region" description="Helical" evidence="1">
    <location>
        <begin position="12"/>
        <end position="31"/>
    </location>
</feature>
<gene>
    <name evidence="2" type="ORF">K0504_02360</name>
</gene>
<reference evidence="2" key="1">
    <citation type="submission" date="2021-07" db="EMBL/GenBank/DDBJ databases">
        <title>Neiella marina sp. nov., isolated from the intestinal content of sea cucumber Apostichopus japonicus.</title>
        <authorList>
            <person name="Bai X."/>
        </authorList>
    </citation>
    <scope>NUCLEOTIDE SEQUENCE</scope>
    <source>
        <strain evidence="2">126</strain>
    </source>
</reference>
<name>A0ABS7EC15_9GAMM</name>
<organism evidence="2 3">
    <name type="scientific">Neiella holothuriorum</name>
    <dbReference type="NCBI Taxonomy" id="2870530"/>
    <lineage>
        <taxon>Bacteria</taxon>
        <taxon>Pseudomonadati</taxon>
        <taxon>Pseudomonadota</taxon>
        <taxon>Gammaproteobacteria</taxon>
        <taxon>Alteromonadales</taxon>
        <taxon>Echinimonadaceae</taxon>
        <taxon>Neiella</taxon>
    </lineage>
</organism>
<evidence type="ECO:0000313" key="3">
    <source>
        <dbReference type="Proteomes" id="UP001166251"/>
    </source>
</evidence>
<evidence type="ECO:0008006" key="4">
    <source>
        <dbReference type="Google" id="ProtNLM"/>
    </source>
</evidence>
<dbReference type="Proteomes" id="UP001166251">
    <property type="component" value="Unassembled WGS sequence"/>
</dbReference>